<dbReference type="OrthoDB" id="6162903at2759"/>
<comment type="caution">
    <text evidence="1">The sequence shown here is derived from an EMBL/GenBank/DDBJ whole genome shotgun (WGS) entry which is preliminary data.</text>
</comment>
<dbReference type="Proteomes" id="UP000299102">
    <property type="component" value="Unassembled WGS sequence"/>
</dbReference>
<protein>
    <submittedName>
        <fullName evidence="1">Uncharacterized protein</fullName>
    </submittedName>
</protein>
<proteinExistence type="predicted"/>
<gene>
    <name evidence="1" type="ORF">EVAR_72359_1</name>
</gene>
<reference evidence="1 2" key="1">
    <citation type="journal article" date="2019" name="Commun. Biol.">
        <title>The bagworm genome reveals a unique fibroin gene that provides high tensile strength.</title>
        <authorList>
            <person name="Kono N."/>
            <person name="Nakamura H."/>
            <person name="Ohtoshi R."/>
            <person name="Tomita M."/>
            <person name="Numata K."/>
            <person name="Arakawa K."/>
        </authorList>
    </citation>
    <scope>NUCLEOTIDE SEQUENCE [LARGE SCALE GENOMIC DNA]</scope>
</reference>
<name>A0A4C1SKJ8_EUMVA</name>
<accession>A0A4C1SKJ8</accession>
<organism evidence="1 2">
    <name type="scientific">Eumeta variegata</name>
    <name type="common">Bagworm moth</name>
    <name type="synonym">Eumeta japonica</name>
    <dbReference type="NCBI Taxonomy" id="151549"/>
    <lineage>
        <taxon>Eukaryota</taxon>
        <taxon>Metazoa</taxon>
        <taxon>Ecdysozoa</taxon>
        <taxon>Arthropoda</taxon>
        <taxon>Hexapoda</taxon>
        <taxon>Insecta</taxon>
        <taxon>Pterygota</taxon>
        <taxon>Neoptera</taxon>
        <taxon>Endopterygota</taxon>
        <taxon>Lepidoptera</taxon>
        <taxon>Glossata</taxon>
        <taxon>Ditrysia</taxon>
        <taxon>Tineoidea</taxon>
        <taxon>Psychidae</taxon>
        <taxon>Oiketicinae</taxon>
        <taxon>Eumeta</taxon>
    </lineage>
</organism>
<dbReference type="AlphaFoldDB" id="A0A4C1SKJ8"/>
<keyword evidence="2" id="KW-1185">Reference proteome</keyword>
<evidence type="ECO:0000313" key="1">
    <source>
        <dbReference type="EMBL" id="GBP01671.1"/>
    </source>
</evidence>
<sequence>MDFVAAYIGEQVGRLNDLRNDDGDILRGIIVDELPAVERLRQLADVITTNLLSPRAVPLLEGVTVDSVVSTFRNIQSQITGVVIRPDFENVYSAVHNYYINRIAIYPNRIGNYQFRNTLT</sequence>
<evidence type="ECO:0000313" key="2">
    <source>
        <dbReference type="Proteomes" id="UP000299102"/>
    </source>
</evidence>
<dbReference type="EMBL" id="BGZK01006980">
    <property type="protein sequence ID" value="GBP01671.1"/>
    <property type="molecule type" value="Genomic_DNA"/>
</dbReference>